<organism evidence="10 11">
    <name type="scientific">Paenalkalicoccus suaedae</name>
    <dbReference type="NCBI Taxonomy" id="2592382"/>
    <lineage>
        <taxon>Bacteria</taxon>
        <taxon>Bacillati</taxon>
        <taxon>Bacillota</taxon>
        <taxon>Bacilli</taxon>
        <taxon>Bacillales</taxon>
        <taxon>Bacillaceae</taxon>
        <taxon>Paenalkalicoccus</taxon>
    </lineage>
</organism>
<evidence type="ECO:0000256" key="4">
    <source>
        <dbReference type="ARBA" id="ARBA00022519"/>
    </source>
</evidence>
<gene>
    <name evidence="10" type="ORF">FLK61_31970</name>
</gene>
<feature type="domain" description="Major facilitator superfamily (MFS) profile" evidence="9">
    <location>
        <begin position="1"/>
        <end position="182"/>
    </location>
</feature>
<dbReference type="Gene3D" id="1.20.1250.20">
    <property type="entry name" value="MFS general substrate transporter like domains"/>
    <property type="match status" value="2"/>
</dbReference>
<keyword evidence="7 8" id="KW-0472">Membrane</keyword>
<dbReference type="AlphaFoldDB" id="A0A859FE06"/>
<dbReference type="EMBL" id="CP041372">
    <property type="protein sequence ID" value="QKS71327.1"/>
    <property type="molecule type" value="Genomic_DNA"/>
</dbReference>
<feature type="transmembrane region" description="Helical" evidence="8">
    <location>
        <begin position="238"/>
        <end position="259"/>
    </location>
</feature>
<dbReference type="InterPro" id="IPR036259">
    <property type="entry name" value="MFS_trans_sf"/>
</dbReference>
<evidence type="ECO:0000313" key="11">
    <source>
        <dbReference type="Proteomes" id="UP000318138"/>
    </source>
</evidence>
<dbReference type="PROSITE" id="PS50850">
    <property type="entry name" value="MFS"/>
    <property type="match status" value="1"/>
</dbReference>
<accession>A0A859FE06</accession>
<dbReference type="NCBIfam" id="NF037955">
    <property type="entry name" value="mfs"/>
    <property type="match status" value="1"/>
</dbReference>
<dbReference type="PIRSF" id="PIRSF004925">
    <property type="entry name" value="HcaT"/>
    <property type="match status" value="1"/>
</dbReference>
<proteinExistence type="predicted"/>
<dbReference type="PANTHER" id="PTHR23522">
    <property type="entry name" value="BLL5896 PROTEIN"/>
    <property type="match status" value="1"/>
</dbReference>
<keyword evidence="4" id="KW-0997">Cell inner membrane</keyword>
<feature type="transmembrane region" description="Helical" evidence="8">
    <location>
        <begin position="158"/>
        <end position="176"/>
    </location>
</feature>
<dbReference type="RefSeq" id="WP_176009362.1">
    <property type="nucleotide sequence ID" value="NZ_CP041372.2"/>
</dbReference>
<evidence type="ECO:0000256" key="1">
    <source>
        <dbReference type="ARBA" id="ARBA00004429"/>
    </source>
</evidence>
<evidence type="ECO:0000256" key="8">
    <source>
        <dbReference type="SAM" id="Phobius"/>
    </source>
</evidence>
<evidence type="ECO:0000259" key="9">
    <source>
        <dbReference type="PROSITE" id="PS50850"/>
    </source>
</evidence>
<evidence type="ECO:0000256" key="6">
    <source>
        <dbReference type="ARBA" id="ARBA00022989"/>
    </source>
</evidence>
<dbReference type="InterPro" id="IPR026032">
    <property type="entry name" value="HcaT-like"/>
</dbReference>
<protein>
    <submittedName>
        <fullName evidence="10">MFS transporter</fullName>
    </submittedName>
</protein>
<keyword evidence="3" id="KW-1003">Cell membrane</keyword>
<evidence type="ECO:0000256" key="7">
    <source>
        <dbReference type="ARBA" id="ARBA00023136"/>
    </source>
</evidence>
<comment type="subcellular location">
    <subcellularLocation>
        <location evidence="1">Cell inner membrane</location>
        <topology evidence="1">Multi-pass membrane protein</topology>
    </subcellularLocation>
</comment>
<keyword evidence="5 8" id="KW-0812">Transmembrane</keyword>
<feature type="transmembrane region" description="Helical" evidence="8">
    <location>
        <begin position="72"/>
        <end position="88"/>
    </location>
</feature>
<dbReference type="SUPFAM" id="SSF103473">
    <property type="entry name" value="MFS general substrate transporter"/>
    <property type="match status" value="1"/>
</dbReference>
<feature type="transmembrane region" description="Helical" evidence="8">
    <location>
        <begin position="94"/>
        <end position="113"/>
    </location>
</feature>
<dbReference type="Proteomes" id="UP000318138">
    <property type="component" value="Chromosome"/>
</dbReference>
<feature type="transmembrane region" description="Helical" evidence="8">
    <location>
        <begin position="355"/>
        <end position="374"/>
    </location>
</feature>
<dbReference type="Pfam" id="PF12832">
    <property type="entry name" value="MFS_1_like"/>
    <property type="match status" value="1"/>
</dbReference>
<dbReference type="InterPro" id="IPR024989">
    <property type="entry name" value="MFS_assoc_dom"/>
</dbReference>
<dbReference type="GO" id="GO:0015528">
    <property type="term" value="F:lactose:proton symporter activity"/>
    <property type="evidence" value="ECO:0007669"/>
    <property type="project" value="TreeGrafter"/>
</dbReference>
<feature type="transmembrane region" description="Helical" evidence="8">
    <location>
        <begin position="266"/>
        <end position="284"/>
    </location>
</feature>
<evidence type="ECO:0000256" key="3">
    <source>
        <dbReference type="ARBA" id="ARBA00022475"/>
    </source>
</evidence>
<feature type="transmembrane region" description="Helical" evidence="8">
    <location>
        <begin position="12"/>
        <end position="35"/>
    </location>
</feature>
<dbReference type="GO" id="GO:0005886">
    <property type="term" value="C:plasma membrane"/>
    <property type="evidence" value="ECO:0007669"/>
    <property type="project" value="UniProtKB-SubCell"/>
</dbReference>
<evidence type="ECO:0000313" key="10">
    <source>
        <dbReference type="EMBL" id="QKS71327.1"/>
    </source>
</evidence>
<feature type="transmembrane region" description="Helical" evidence="8">
    <location>
        <begin position="201"/>
        <end position="218"/>
    </location>
</feature>
<evidence type="ECO:0000256" key="2">
    <source>
        <dbReference type="ARBA" id="ARBA00022448"/>
    </source>
</evidence>
<feature type="transmembrane region" description="Helical" evidence="8">
    <location>
        <begin position="324"/>
        <end position="343"/>
    </location>
</feature>
<sequence>MKQTATWKLKGTLFFFHATMTIIISYLPVYFQYLGLEPGEIGILLAVGPAAAILAQPFWGFMSDKWKTVRKILLLCLTSGLIIGFFLFQLSEYLLIIPIIFLFFAFLSPAGGLGDSLAQKVAVSRGVSFGSIRMWGSLGFATSSLVSGYLLSIIGIEFIYSVFALLLTIAIVFAFLSPDSEPSKKPVYLSQVGQLLKEKRLLVFLLFILSISLTHRMNDNYMGLYIVELGADEATIGLAWFIGVLAEAIVFATSAIWLARFKPLTLIMFAAFLYVIRWGIMFIVPDASYVLAIQALHGLAFATFYLTGFQFVSRLVPSELESTGHLLFISVFFGLSGVIGSLIGGTVIQAFDVRSLYAVMAGLAFIGFIASILYRHYYTEKKVAT</sequence>
<dbReference type="KEGG" id="psua:FLK61_31970"/>
<keyword evidence="11" id="KW-1185">Reference proteome</keyword>
<dbReference type="PANTHER" id="PTHR23522:SF10">
    <property type="entry name" value="3-PHENYLPROPIONIC ACID TRANSPORTER-RELATED"/>
    <property type="match status" value="1"/>
</dbReference>
<name>A0A859FE06_9BACI</name>
<feature type="transmembrane region" description="Helical" evidence="8">
    <location>
        <begin position="41"/>
        <end position="60"/>
    </location>
</feature>
<dbReference type="GO" id="GO:0030395">
    <property type="term" value="F:lactose binding"/>
    <property type="evidence" value="ECO:0007669"/>
    <property type="project" value="TreeGrafter"/>
</dbReference>
<keyword evidence="6 8" id="KW-1133">Transmembrane helix</keyword>
<evidence type="ECO:0000256" key="5">
    <source>
        <dbReference type="ARBA" id="ARBA00022692"/>
    </source>
</evidence>
<reference evidence="11" key="1">
    <citation type="submission" date="2019-07" db="EMBL/GenBank/DDBJ databases">
        <title>Bacillus alkalisoli sp. nov. isolated from saline soil.</title>
        <authorList>
            <person name="Sun J.-Q."/>
            <person name="Xu L."/>
        </authorList>
    </citation>
    <scope>NUCLEOTIDE SEQUENCE [LARGE SCALE GENOMIC DNA]</scope>
    <source>
        <strain evidence="11">M4U3P1</strain>
    </source>
</reference>
<keyword evidence="2" id="KW-0813">Transport</keyword>
<dbReference type="InterPro" id="IPR020846">
    <property type="entry name" value="MFS_dom"/>
</dbReference>
<feature type="transmembrane region" description="Helical" evidence="8">
    <location>
        <begin position="290"/>
        <end position="312"/>
    </location>
</feature>